<feature type="binding site" evidence="4">
    <location>
        <position position="12"/>
    </location>
    <ligand>
        <name>phosphate</name>
        <dbReference type="ChEBI" id="CHEBI:43474"/>
    </ligand>
</feature>
<feature type="binding site" evidence="4">
    <location>
        <begin position="54"/>
        <end position="55"/>
    </location>
    <ligand>
        <name>phosphate</name>
        <dbReference type="ChEBI" id="CHEBI:43474"/>
    </ligand>
</feature>
<dbReference type="KEGG" id="ptx:ABW99_04915"/>
<dbReference type="HAMAP" id="MF_01963">
    <property type="entry name" value="MTAP"/>
    <property type="match status" value="1"/>
</dbReference>
<dbReference type="Pfam" id="PF01048">
    <property type="entry name" value="PNP_UDP_1"/>
    <property type="match status" value="1"/>
</dbReference>
<dbReference type="STRING" id="445709.ABW99_04915"/>
<comment type="subunit">
    <text evidence="4">Homohexamer. Dimer of a homotrimer.</text>
</comment>
<dbReference type="UniPathway" id="UPA00904">
    <property type="reaction ID" value="UER00873"/>
</dbReference>
<proteinExistence type="inferred from homology"/>
<evidence type="ECO:0000256" key="1">
    <source>
        <dbReference type="ARBA" id="ARBA00022676"/>
    </source>
</evidence>
<dbReference type="CDD" id="cd09010">
    <property type="entry name" value="MTAP_SsMTAPII_like_MTIP"/>
    <property type="match status" value="1"/>
</dbReference>
<evidence type="ECO:0000256" key="3">
    <source>
        <dbReference type="ARBA" id="ARBA00022726"/>
    </source>
</evidence>
<dbReference type="Proteomes" id="UP000036700">
    <property type="component" value="Chromosome"/>
</dbReference>
<dbReference type="PANTHER" id="PTHR42679:SF2">
    <property type="entry name" value="S-METHYL-5'-THIOADENOSINE PHOSPHORYLASE"/>
    <property type="match status" value="1"/>
</dbReference>
<evidence type="ECO:0000256" key="4">
    <source>
        <dbReference type="HAMAP-Rule" id="MF_01963"/>
    </source>
</evidence>
<dbReference type="InterPro" id="IPR018099">
    <property type="entry name" value="Purine_phosphorylase-2_CS"/>
</dbReference>
<dbReference type="InterPro" id="IPR035994">
    <property type="entry name" value="Nucleoside_phosphorylase_sf"/>
</dbReference>
<feature type="binding site" evidence="4">
    <location>
        <begin position="211"/>
        <end position="213"/>
    </location>
    <ligand>
        <name>substrate</name>
    </ligand>
</feature>
<dbReference type="AlphaFoldDB" id="A0A0G3EKT9"/>
<dbReference type="PANTHER" id="PTHR42679">
    <property type="entry name" value="S-METHYL-5'-THIOADENOSINE PHOSPHORYLASE"/>
    <property type="match status" value="1"/>
</dbReference>
<keyword evidence="3 4" id="KW-0660">Purine salvage</keyword>
<dbReference type="EMBL" id="CP011568">
    <property type="protein sequence ID" value="AKJ67663.1"/>
    <property type="molecule type" value="Genomic_DNA"/>
</dbReference>
<accession>A0A0G3EKT9</accession>
<organism evidence="6 7">
    <name type="scientific">Pandoraea thiooxydans</name>
    <dbReference type="NCBI Taxonomy" id="445709"/>
    <lineage>
        <taxon>Bacteria</taxon>
        <taxon>Pseudomonadati</taxon>
        <taxon>Pseudomonadota</taxon>
        <taxon>Betaproteobacteria</taxon>
        <taxon>Burkholderiales</taxon>
        <taxon>Burkholderiaceae</taxon>
        <taxon>Pandoraea</taxon>
    </lineage>
</organism>
<feature type="binding site" evidence="4">
    <location>
        <position position="188"/>
    </location>
    <ligand>
        <name>phosphate</name>
        <dbReference type="ChEBI" id="CHEBI:43474"/>
    </ligand>
</feature>
<evidence type="ECO:0000256" key="2">
    <source>
        <dbReference type="ARBA" id="ARBA00022679"/>
    </source>
</evidence>
<dbReference type="Gene3D" id="3.40.50.1580">
    <property type="entry name" value="Nucleoside phosphorylase domain"/>
    <property type="match status" value="1"/>
</dbReference>
<feature type="binding site" evidence="4">
    <location>
        <begin position="87"/>
        <end position="88"/>
    </location>
    <ligand>
        <name>phosphate</name>
        <dbReference type="ChEBI" id="CHEBI:43474"/>
    </ligand>
</feature>
<comment type="catalytic activity">
    <reaction evidence="4">
        <text>S-methyl-5'-thioadenosine + phosphate = 5-(methylsulfanyl)-alpha-D-ribose 1-phosphate + adenine</text>
        <dbReference type="Rhea" id="RHEA:11852"/>
        <dbReference type="ChEBI" id="CHEBI:16708"/>
        <dbReference type="ChEBI" id="CHEBI:17509"/>
        <dbReference type="ChEBI" id="CHEBI:43474"/>
        <dbReference type="ChEBI" id="CHEBI:58533"/>
        <dbReference type="EC" id="2.4.2.28"/>
    </reaction>
</comment>
<reference evidence="7" key="1">
    <citation type="submission" date="2015-06" db="EMBL/GenBank/DDBJ databases">
        <authorList>
            <person name="Lim Y.L."/>
            <person name="Ee R."/>
            <person name="Yong D."/>
            <person name="How K.Y."/>
            <person name="Yin W.F."/>
            <person name="Chan K.G."/>
        </authorList>
    </citation>
    <scope>NUCLEOTIDE SEQUENCE [LARGE SCALE GENOMIC DNA]</scope>
    <source>
        <strain evidence="7">DSM 25325</strain>
    </source>
</reference>
<gene>
    <name evidence="4" type="primary">mtnP</name>
    <name evidence="6" type="ORF">ABW99_04915</name>
</gene>
<keyword evidence="1 4" id="KW-0328">Glycosyltransferase</keyword>
<feature type="site" description="Important for substrate specificity" evidence="4">
    <location>
        <position position="169"/>
    </location>
</feature>
<dbReference type="PATRIC" id="fig|445709.3.peg.1056"/>
<dbReference type="OrthoDB" id="1523230at2"/>
<keyword evidence="2 4" id="KW-0808">Transferase</keyword>
<protein>
    <recommendedName>
        <fullName evidence="4">S-methyl-5'-thioadenosine phosphorylase</fullName>
        <ecNumber evidence="4">2.4.2.28</ecNumber>
    </recommendedName>
    <alternativeName>
        <fullName evidence="4">5'-methylthioadenosine phosphorylase</fullName>
        <shortName evidence="4">MTA phosphorylase</shortName>
        <shortName evidence="4">MTAP</shortName>
    </alternativeName>
</protein>
<dbReference type="FunFam" id="3.40.50.1580:FF:000012">
    <property type="entry name" value="Probable 6-oxopurine nucleoside phosphorylase"/>
    <property type="match status" value="1"/>
</dbReference>
<dbReference type="PROSITE" id="PS01240">
    <property type="entry name" value="PNP_MTAP_2"/>
    <property type="match status" value="1"/>
</dbReference>
<dbReference type="InterPro" id="IPR010044">
    <property type="entry name" value="MTAP"/>
</dbReference>
<evidence type="ECO:0000259" key="5">
    <source>
        <dbReference type="Pfam" id="PF01048"/>
    </source>
</evidence>
<dbReference type="EC" id="2.4.2.28" evidence="4"/>
<dbReference type="GO" id="GO:0017061">
    <property type="term" value="F:S-methyl-5-thioadenosine phosphorylase activity"/>
    <property type="evidence" value="ECO:0007669"/>
    <property type="project" value="UniProtKB-UniRule"/>
</dbReference>
<dbReference type="GO" id="GO:0019509">
    <property type="term" value="P:L-methionine salvage from methylthioadenosine"/>
    <property type="evidence" value="ECO:0007669"/>
    <property type="project" value="UniProtKB-UniRule"/>
</dbReference>
<dbReference type="InterPro" id="IPR000845">
    <property type="entry name" value="Nucleoside_phosphorylase_d"/>
</dbReference>
<evidence type="ECO:0000313" key="6">
    <source>
        <dbReference type="EMBL" id="AKJ67663.1"/>
    </source>
</evidence>
<dbReference type="SUPFAM" id="SSF53167">
    <property type="entry name" value="Purine and uridine phosphorylases"/>
    <property type="match status" value="1"/>
</dbReference>
<comment type="pathway">
    <text evidence="4">Amino-acid biosynthesis; L-methionine biosynthesis via salvage pathway; S-methyl-5-thio-alpha-D-ribose 1-phosphate from S-methyl-5'-thioadenosine (phosphorylase route): step 1/1.</text>
</comment>
<dbReference type="NCBIfam" id="TIGR01694">
    <property type="entry name" value="MTAP"/>
    <property type="match status" value="1"/>
</dbReference>
<feature type="binding site" evidence="4">
    <location>
        <position position="187"/>
    </location>
    <ligand>
        <name>substrate</name>
    </ligand>
</feature>
<comment type="similarity">
    <text evidence="4">Belongs to the PNP/MTAP phosphorylase family. MTAP subfamily.</text>
</comment>
<feature type="domain" description="Nucleoside phosphorylase" evidence="5">
    <location>
        <begin position="6"/>
        <end position="247"/>
    </location>
</feature>
<name>A0A0G3EKT9_9BURK</name>
<dbReference type="GO" id="GO:0005829">
    <property type="term" value="C:cytosol"/>
    <property type="evidence" value="ECO:0007669"/>
    <property type="project" value="TreeGrafter"/>
</dbReference>
<comment type="function">
    <text evidence="4">Catalyzes the reversible phosphorylation of S-methyl-5'-thioadenosine (MTA) to adenine and 5-methylthioribose-1-phosphate. Involved in the breakdown of MTA, a major by-product of polyamine biosynthesis. Responsible for the first step in the methionine salvage pathway after MTA has been generated from S-adenosylmethionine. Has broad substrate specificity with 6-aminopurine nucleosides as preferred substrates.</text>
</comment>
<evidence type="ECO:0000313" key="7">
    <source>
        <dbReference type="Proteomes" id="UP000036700"/>
    </source>
</evidence>
<sequence>MEQIDFGIIGGSGLYRMAELQDIEEITLDTPFGPPSDALITGRLGRARVAFLARHGRHHSLLPDEVPYRANIHALKQLGVRYLISVSAVGSLQEAIRPLDMVLPDQFIDRTHRREQTFFGQGIVAHIAFAKPVCTALADLIATAAAQAAPEVRLHRGGTYVCIDGPAFSTYAESQLFRSWQASVVGMTNLPEAKLAREAEIAYATLALVTDYDCWHPTHESVTVESAIANLGRNAANAQRVIYRAIELLADAPLASAAHDALRTALVTPLADAPAQTKARLAALLAKYE</sequence>
<dbReference type="NCBIfam" id="NF005657">
    <property type="entry name" value="PRK07432.1"/>
    <property type="match status" value="1"/>
</dbReference>
<feature type="site" description="Important for substrate specificity" evidence="4">
    <location>
        <position position="224"/>
    </location>
</feature>
<keyword evidence="7" id="KW-1185">Reference proteome</keyword>
<dbReference type="GO" id="GO:0006166">
    <property type="term" value="P:purine ribonucleoside salvage"/>
    <property type="evidence" value="ECO:0007669"/>
    <property type="project" value="UniProtKB-KW"/>
</dbReference>